<protein>
    <submittedName>
        <fullName evidence="2">Peptidase C11, clostripain</fullName>
    </submittedName>
</protein>
<accession>D9PGM2</accession>
<feature type="compositionally biased region" description="Basic residues" evidence="1">
    <location>
        <begin position="86"/>
        <end position="95"/>
    </location>
</feature>
<comment type="caution">
    <text evidence="2">The sequence shown here is derived from an EMBL/GenBank/DDBJ whole genome shotgun (WGS) entry which is preliminary data.</text>
</comment>
<dbReference type="PANTHER" id="PTHR37835:SF1">
    <property type="entry name" value="ALPHA-CLOSTRIPAIN"/>
    <property type="match status" value="1"/>
</dbReference>
<sequence>MYQAALALLLALNFIPSAASAAAGHKLDPGEWFQVGKVICGLVKGHWVPGRFTRSNRFLSDLEKRKILRRKAIQASGAKRKKLLKQAGTWKKRNKQERSACQAPPTPTPTPPPSTGRKWTVMVYLAADNNLAYQGLLDLDEMEAGGGSNQNVQIVVQAEYNPDELEQCQITSPQAFNRPNYNTFRYAVVSGSQRLGPDGSASDLGNRDMTSPAELKEFVTWAKQAYPAQHYALVLWNHGGGFTGLLQDQTSAGGNRMTLSELKSGLTGVGKIDLLDFDMCLMGGYETLTVINGLADNVVFSQETVPGEGNPYDTIVAGLRANPAISPADLARLFVQKFYDSYAQDARNSITKSAFALSNFSQFEAALNNLAEGYLANMGSIKSLLKSSAANAQSYTLPQFKDLYNLNATLSPSLGSLTPVIQPLLAQVNSSLEAVTLRLSNKYHSGSDYECSNVDRSHGLSVTLPSLSGDDAFSDTGSRSFSFYETNLSGKAWTRFLKDYLQGGQVSDALDLGTARPEWYLIWSEQAAQYDVDLDMVILEPDGNVYIPYLGSVSPNGTLTPDSYDTGLSFEGYVFNRYVLAGTYYLLALLYSDPSGYMPYYDVLYRSSAAAEFSSIFAPDYPFLSTEVSWEADPDFSLEKVLQNSYSDFQFAAYWCMGSQCPANVSGSSRSLKGRATTPELGAPREDAPTLTKGQMQKVESLLRDRKIAGDPRLREMIEQVSPRTARALGPRDLGTSYFWKRMGR</sequence>
<dbReference type="InterPro" id="IPR005077">
    <property type="entry name" value="Peptidase_C11"/>
</dbReference>
<organism evidence="2">
    <name type="scientific">sediment metagenome</name>
    <dbReference type="NCBI Taxonomy" id="749907"/>
    <lineage>
        <taxon>unclassified sequences</taxon>
        <taxon>metagenomes</taxon>
        <taxon>ecological metagenomes</taxon>
    </lineage>
</organism>
<dbReference type="EMBL" id="ADZX01000270">
    <property type="protein sequence ID" value="EFK97297.1"/>
    <property type="molecule type" value="Genomic_DNA"/>
</dbReference>
<feature type="region of interest" description="Disordered" evidence="1">
    <location>
        <begin position="666"/>
        <end position="688"/>
    </location>
</feature>
<dbReference type="Pfam" id="PF03415">
    <property type="entry name" value="Peptidase_C11"/>
    <property type="match status" value="1"/>
</dbReference>
<dbReference type="PANTHER" id="PTHR37835">
    <property type="entry name" value="ALPHA-CLOSTRIPAIN"/>
    <property type="match status" value="1"/>
</dbReference>
<evidence type="ECO:0000313" key="2">
    <source>
        <dbReference type="EMBL" id="EFK97297.1"/>
    </source>
</evidence>
<feature type="compositionally biased region" description="Pro residues" evidence="1">
    <location>
        <begin position="104"/>
        <end position="114"/>
    </location>
</feature>
<feature type="region of interest" description="Disordered" evidence="1">
    <location>
        <begin position="86"/>
        <end position="116"/>
    </location>
</feature>
<dbReference type="AlphaFoldDB" id="D9PGM2"/>
<proteinExistence type="predicted"/>
<reference evidence="2" key="1">
    <citation type="submission" date="2010-07" db="EMBL/GenBank/DDBJ databases">
        <authorList>
            <consortium name="CONSOLIDER consortium CSD2007-00005"/>
            <person name="Guazzaroni M.-E."/>
            <person name="Richter M."/>
            <person name="Garcia-Salamanca A."/>
            <person name="Yarza P."/>
            <person name="Ferrer M."/>
        </authorList>
    </citation>
    <scope>NUCLEOTIDE SEQUENCE</scope>
</reference>
<reference evidence="2" key="2">
    <citation type="journal article" date="2011" name="Microb. Ecol.">
        <title>Taxonomic and Functional Metagenomic Profiling of the Microbial Community in the Anoxic Sediment of a Sub-saline Shallow Lake (Laguna de Carrizo, Central Spain).</title>
        <authorList>
            <person name="Ferrer M."/>
            <person name="Guazzaroni M.E."/>
            <person name="Richter M."/>
            <person name="Garcia-Salamanca A."/>
            <person name="Yarza P."/>
            <person name="Suarez-Suarez A."/>
            <person name="Solano J."/>
            <person name="Alcaide M."/>
            <person name="van Dillewijn P."/>
            <person name="Molina-Henares M.A."/>
            <person name="Lopez-Cortes N."/>
            <person name="Al-Ramahi Y."/>
            <person name="Guerrero C."/>
            <person name="Acosta A."/>
            <person name="de Eugenio L.I."/>
            <person name="Martinez V."/>
            <person name="Marques S."/>
            <person name="Rojo F."/>
            <person name="Santero E."/>
            <person name="Genilloud O."/>
            <person name="Perez-Perez J."/>
            <person name="Rossello-Mora R."/>
            <person name="Ramos J.L."/>
        </authorList>
    </citation>
    <scope>NUCLEOTIDE SEQUENCE</scope>
</reference>
<name>D9PGM2_9ZZZZ</name>
<gene>
    <name evidence="2" type="ORF">LDC_0669</name>
</gene>
<dbReference type="Gene3D" id="3.40.50.11970">
    <property type="match status" value="1"/>
</dbReference>
<evidence type="ECO:0000256" key="1">
    <source>
        <dbReference type="SAM" id="MobiDB-lite"/>
    </source>
</evidence>